<keyword evidence="1" id="KW-0805">Transcription regulation</keyword>
<dbReference type="GO" id="GO:0003677">
    <property type="term" value="F:DNA binding"/>
    <property type="evidence" value="ECO:0007669"/>
    <property type="project" value="UniProtKB-KW"/>
</dbReference>
<proteinExistence type="predicted"/>
<dbReference type="PROSITE" id="PS00894">
    <property type="entry name" value="HTH_DEOR_1"/>
    <property type="match status" value="1"/>
</dbReference>
<keyword evidence="3" id="KW-0804">Transcription</keyword>
<keyword evidence="6" id="KW-1185">Reference proteome</keyword>
<dbReference type="InterPro" id="IPR050313">
    <property type="entry name" value="Carb_Metab_HTH_regulators"/>
</dbReference>
<protein>
    <submittedName>
        <fullName evidence="5">DeoR/GlpR family DNA-binding transcription regulator</fullName>
    </submittedName>
</protein>
<keyword evidence="2 5" id="KW-0238">DNA-binding</keyword>
<dbReference type="InterPro" id="IPR036388">
    <property type="entry name" value="WH-like_DNA-bd_sf"/>
</dbReference>
<evidence type="ECO:0000313" key="5">
    <source>
        <dbReference type="EMBL" id="MCC2167113.1"/>
    </source>
</evidence>
<dbReference type="Pfam" id="PF08220">
    <property type="entry name" value="HTH_DeoR"/>
    <property type="match status" value="1"/>
</dbReference>
<dbReference type="InterPro" id="IPR001034">
    <property type="entry name" value="DeoR_HTH"/>
</dbReference>
<dbReference type="RefSeq" id="WP_308727947.1">
    <property type="nucleotide sequence ID" value="NZ_JAJEQF010000009.1"/>
</dbReference>
<dbReference type="InterPro" id="IPR018356">
    <property type="entry name" value="Tscrpt_reg_HTH_DeoR_CS"/>
</dbReference>
<dbReference type="Proteomes" id="UP001199355">
    <property type="component" value="Unassembled WGS sequence"/>
</dbReference>
<evidence type="ECO:0000259" key="4">
    <source>
        <dbReference type="PROSITE" id="PS51000"/>
    </source>
</evidence>
<evidence type="ECO:0000256" key="2">
    <source>
        <dbReference type="ARBA" id="ARBA00023125"/>
    </source>
</evidence>
<dbReference type="InterPro" id="IPR036390">
    <property type="entry name" value="WH_DNA-bd_sf"/>
</dbReference>
<reference evidence="5 6" key="1">
    <citation type="submission" date="2021-10" db="EMBL/GenBank/DDBJ databases">
        <title>Anaerobic single-cell dispensing facilitates the cultivation of human gut bacteria.</title>
        <authorList>
            <person name="Afrizal A."/>
        </authorList>
    </citation>
    <scope>NUCLEOTIDE SEQUENCE [LARGE SCALE GENOMIC DNA]</scope>
    <source>
        <strain evidence="5 6">CLA-AA-H244</strain>
    </source>
</reference>
<name>A0AAE3ASS3_9FIRM</name>
<dbReference type="SMART" id="SM00420">
    <property type="entry name" value="HTH_DEOR"/>
    <property type="match status" value="1"/>
</dbReference>
<evidence type="ECO:0000313" key="6">
    <source>
        <dbReference type="Proteomes" id="UP001199355"/>
    </source>
</evidence>
<dbReference type="PROSITE" id="PS51000">
    <property type="entry name" value="HTH_DEOR_2"/>
    <property type="match status" value="1"/>
</dbReference>
<dbReference type="Gene3D" id="3.40.50.1360">
    <property type="match status" value="1"/>
</dbReference>
<evidence type="ECO:0000256" key="3">
    <source>
        <dbReference type="ARBA" id="ARBA00023163"/>
    </source>
</evidence>
<dbReference type="SMART" id="SM01134">
    <property type="entry name" value="DeoRC"/>
    <property type="match status" value="1"/>
</dbReference>
<evidence type="ECO:0000256" key="1">
    <source>
        <dbReference type="ARBA" id="ARBA00023015"/>
    </source>
</evidence>
<dbReference type="Gene3D" id="1.10.10.10">
    <property type="entry name" value="Winged helix-like DNA-binding domain superfamily/Winged helix DNA-binding domain"/>
    <property type="match status" value="1"/>
</dbReference>
<dbReference type="GO" id="GO:0003700">
    <property type="term" value="F:DNA-binding transcription factor activity"/>
    <property type="evidence" value="ECO:0007669"/>
    <property type="project" value="InterPro"/>
</dbReference>
<gene>
    <name evidence="5" type="ORF">LKD45_05295</name>
</gene>
<organism evidence="5 6">
    <name type="scientific">Gallintestinimicrobium propionicum</name>
    <dbReference type="NCBI Taxonomy" id="2981770"/>
    <lineage>
        <taxon>Bacteria</taxon>
        <taxon>Bacillati</taxon>
        <taxon>Bacillota</taxon>
        <taxon>Clostridia</taxon>
        <taxon>Lachnospirales</taxon>
        <taxon>Lachnospiraceae</taxon>
        <taxon>Gallintestinimicrobium</taxon>
    </lineage>
</organism>
<accession>A0AAE3ASS3</accession>
<dbReference type="Pfam" id="PF00455">
    <property type="entry name" value="DeoRC"/>
    <property type="match status" value="1"/>
</dbReference>
<dbReference type="PRINTS" id="PR00037">
    <property type="entry name" value="HTHLACR"/>
</dbReference>
<comment type="caution">
    <text evidence="5">The sequence shown here is derived from an EMBL/GenBank/DDBJ whole genome shotgun (WGS) entry which is preliminary data.</text>
</comment>
<dbReference type="EMBL" id="JAJEQF010000009">
    <property type="protein sequence ID" value="MCC2167113.1"/>
    <property type="molecule type" value="Genomic_DNA"/>
</dbReference>
<dbReference type="SUPFAM" id="SSF100950">
    <property type="entry name" value="NagB/RpiA/CoA transferase-like"/>
    <property type="match status" value="1"/>
</dbReference>
<dbReference type="InterPro" id="IPR014036">
    <property type="entry name" value="DeoR-like_C"/>
</dbReference>
<dbReference type="InterPro" id="IPR037171">
    <property type="entry name" value="NagB/RpiA_transferase-like"/>
</dbReference>
<dbReference type="PANTHER" id="PTHR30363">
    <property type="entry name" value="HTH-TYPE TRANSCRIPTIONAL REGULATOR SRLR-RELATED"/>
    <property type="match status" value="1"/>
</dbReference>
<feature type="domain" description="HTH deoR-type" evidence="4">
    <location>
        <begin position="3"/>
        <end position="58"/>
    </location>
</feature>
<dbReference type="AlphaFoldDB" id="A0AAE3ASS3"/>
<dbReference type="SUPFAM" id="SSF46785">
    <property type="entry name" value="Winged helix' DNA-binding domain"/>
    <property type="match status" value="1"/>
</dbReference>
<dbReference type="PANTHER" id="PTHR30363:SF44">
    <property type="entry name" value="AGA OPERON TRANSCRIPTIONAL REPRESSOR-RELATED"/>
    <property type="match status" value="1"/>
</dbReference>
<sequence length="258" mass="29561">MLAIERQEQIVSQIRRNGAVRIHELTKQFGVSVETIRRDLLELERQDCLHRVHGGAVGIAVAKQYHRLEERTEENPQKKEELSEYAAGLIREGDVLMVDSGSTAIAFAKMLAEEFERLTVITYSLHVFEILKKKEGFTLYLCAGAYLRDENAFCGQWALQMLEQFHAKTAFLFPSAISLQNGIMDYDQELYHLQRAMMKHADRSVFLADSDKFEKSALLKLADVNEAVTFVTDSGLRKEILELYQENGIEMIRGEQKQ</sequence>